<name>A0A7S4FD05_CHRCT</name>
<evidence type="ECO:0008006" key="3">
    <source>
        <dbReference type="Google" id="ProtNLM"/>
    </source>
</evidence>
<feature type="chain" id="PRO_5031410406" description="Hexosyltransferase" evidence="1">
    <location>
        <begin position="21"/>
        <end position="326"/>
    </location>
</feature>
<dbReference type="EMBL" id="HBIZ01067252">
    <property type="protein sequence ID" value="CAE0788440.1"/>
    <property type="molecule type" value="Transcribed_RNA"/>
</dbReference>
<dbReference type="AlphaFoldDB" id="A0A7S4FD05"/>
<accession>A0A7S4FD05</accession>
<evidence type="ECO:0000256" key="1">
    <source>
        <dbReference type="SAM" id="SignalP"/>
    </source>
</evidence>
<evidence type="ECO:0000313" key="2">
    <source>
        <dbReference type="EMBL" id="CAE0788440.1"/>
    </source>
</evidence>
<proteinExistence type="predicted"/>
<keyword evidence="1" id="KW-0732">Signal</keyword>
<gene>
    <name evidence="2" type="ORF">PCAR00345_LOCUS41149</name>
</gene>
<organism evidence="2">
    <name type="scientific">Chrysotila carterae</name>
    <name type="common">Marine alga</name>
    <name type="synonym">Syracosphaera carterae</name>
    <dbReference type="NCBI Taxonomy" id="13221"/>
    <lineage>
        <taxon>Eukaryota</taxon>
        <taxon>Haptista</taxon>
        <taxon>Haptophyta</taxon>
        <taxon>Prymnesiophyceae</taxon>
        <taxon>Isochrysidales</taxon>
        <taxon>Isochrysidaceae</taxon>
        <taxon>Chrysotila</taxon>
    </lineage>
</organism>
<reference evidence="2" key="1">
    <citation type="submission" date="2021-01" db="EMBL/GenBank/DDBJ databases">
        <authorList>
            <person name="Corre E."/>
            <person name="Pelletier E."/>
            <person name="Niang G."/>
            <person name="Scheremetjew M."/>
            <person name="Finn R."/>
            <person name="Kale V."/>
            <person name="Holt S."/>
            <person name="Cochrane G."/>
            <person name="Meng A."/>
            <person name="Brown T."/>
            <person name="Cohen L."/>
        </authorList>
    </citation>
    <scope>NUCLEOTIDE SEQUENCE</scope>
    <source>
        <strain evidence="2">CCMP645</strain>
    </source>
</reference>
<protein>
    <recommendedName>
        <fullName evidence="3">Hexosyltransferase</fullName>
    </recommendedName>
</protein>
<sequence>MRTFCCQALTASLVIASTFAHEDGSSDQHRTSLRSGNLWTHFLSRQDTVVNREGMQHLEDVLAFAYIAVGNESVSETFLMLSLSNLRRLGGWRGDVFVVTDRVACVPSSATPVAVSAVPAEFDKEHATKYGKHFKQRLLELLPLSPRHEYVFYSDIDVFVGAPVFNFLVHAVSDFEEQHAAIGLLREGTGRNGQIEYNESTSRGMVDSTYHSGLFLISRKPASVECMQHWGKWYAGPRPKDQPQLSSSARSGFCNVSALPQEEYALPTANNSGFYWTFNHFTRTGRMKGHEGMHKEQLALAGRVLLGLSGSVAEHWWKLKSPLCPK</sequence>
<feature type="signal peptide" evidence="1">
    <location>
        <begin position="1"/>
        <end position="20"/>
    </location>
</feature>